<reference evidence="2 3" key="1">
    <citation type="submission" date="2024-06" db="EMBL/GenBank/DDBJ databases">
        <title>The Natural Products Discovery Center: Release of the First 8490 Sequenced Strains for Exploring Actinobacteria Biosynthetic Diversity.</title>
        <authorList>
            <person name="Kalkreuter E."/>
            <person name="Kautsar S.A."/>
            <person name="Yang D."/>
            <person name="Bader C.D."/>
            <person name="Teijaro C.N."/>
            <person name="Fluegel L."/>
            <person name="Davis C.M."/>
            <person name="Simpson J.R."/>
            <person name="Lauterbach L."/>
            <person name="Steele A.D."/>
            <person name="Gui C."/>
            <person name="Meng S."/>
            <person name="Li G."/>
            <person name="Viehrig K."/>
            <person name="Ye F."/>
            <person name="Su P."/>
            <person name="Kiefer A.F."/>
            <person name="Nichols A."/>
            <person name="Cepeda A.J."/>
            <person name="Yan W."/>
            <person name="Fan B."/>
            <person name="Jiang Y."/>
            <person name="Adhikari A."/>
            <person name="Zheng C.-J."/>
            <person name="Schuster L."/>
            <person name="Cowan T.M."/>
            <person name="Smanski M.J."/>
            <person name="Chevrette M.G."/>
            <person name="De Carvalho L.P.S."/>
            <person name="Shen B."/>
        </authorList>
    </citation>
    <scope>NUCLEOTIDE SEQUENCE [LARGE SCALE GENOMIC DNA]</scope>
    <source>
        <strain evidence="2 3">NPDC045705</strain>
    </source>
</reference>
<dbReference type="Proteomes" id="UP001551210">
    <property type="component" value="Unassembled WGS sequence"/>
</dbReference>
<dbReference type="EMBL" id="JBEZAM010000087">
    <property type="protein sequence ID" value="MEU7297934.1"/>
    <property type="molecule type" value="Genomic_DNA"/>
</dbReference>
<dbReference type="RefSeq" id="WP_359216158.1">
    <property type="nucleotide sequence ID" value="NZ_JBEZAM010000087.1"/>
</dbReference>
<feature type="compositionally biased region" description="Basic and acidic residues" evidence="1">
    <location>
        <begin position="173"/>
        <end position="187"/>
    </location>
</feature>
<keyword evidence="3" id="KW-1185">Reference proteome</keyword>
<proteinExistence type="predicted"/>
<gene>
    <name evidence="2" type="ORF">AB0A76_32855</name>
</gene>
<feature type="region of interest" description="Disordered" evidence="1">
    <location>
        <begin position="166"/>
        <end position="187"/>
    </location>
</feature>
<protein>
    <submittedName>
        <fullName evidence="2">Uncharacterized protein</fullName>
    </submittedName>
</protein>
<evidence type="ECO:0000313" key="3">
    <source>
        <dbReference type="Proteomes" id="UP001551210"/>
    </source>
</evidence>
<comment type="caution">
    <text evidence="2">The sequence shown here is derived from an EMBL/GenBank/DDBJ whole genome shotgun (WGS) entry which is preliminary data.</text>
</comment>
<name>A0ABV3D643_STREX</name>
<accession>A0ABV3D643</accession>
<sequence>MRHEDHPAAVRGQWLEAWLTAGSDCGGAGELLSPAWTAAVMAGDDATVGRIAHVQRVLAMHRGDPAAAEHFQEAADTIPLGAPAGPSAAMSLAALAVVRSGIAPRAARRTARRVLTRSGVRGDSWACLVARYALALADHQEGRTGRALRRARRILASLDGTAFTGLARGGRSTRREAASPPGDPDHV</sequence>
<evidence type="ECO:0000313" key="2">
    <source>
        <dbReference type="EMBL" id="MEU7297934.1"/>
    </source>
</evidence>
<organism evidence="2 3">
    <name type="scientific">Streptomyces exfoliatus</name>
    <name type="common">Streptomyces hydrogenans</name>
    <dbReference type="NCBI Taxonomy" id="1905"/>
    <lineage>
        <taxon>Bacteria</taxon>
        <taxon>Bacillati</taxon>
        <taxon>Actinomycetota</taxon>
        <taxon>Actinomycetes</taxon>
        <taxon>Kitasatosporales</taxon>
        <taxon>Streptomycetaceae</taxon>
        <taxon>Streptomyces</taxon>
    </lineage>
</organism>
<evidence type="ECO:0000256" key="1">
    <source>
        <dbReference type="SAM" id="MobiDB-lite"/>
    </source>
</evidence>